<dbReference type="AlphaFoldDB" id="A0AA38IIF2"/>
<evidence type="ECO:0000313" key="1">
    <source>
        <dbReference type="EMBL" id="KAJ3657331.1"/>
    </source>
</evidence>
<dbReference type="EMBL" id="JALNTZ010000003">
    <property type="protein sequence ID" value="KAJ3657331.1"/>
    <property type="molecule type" value="Genomic_DNA"/>
</dbReference>
<evidence type="ECO:0000313" key="2">
    <source>
        <dbReference type="EMBL" id="KAJ3657347.1"/>
    </source>
</evidence>
<accession>A0AA38IIF2</accession>
<sequence>MVRNFRNLIRLFHLILDAVAFLCVAGLHPARSASACLCAALLEHVFGLFVWKLRRETRPYGGWMAQDVLFLVSLTSYTLNHRTESERGDVGLGRKGALGFIEPEIDAA</sequence>
<dbReference type="Proteomes" id="UP001168821">
    <property type="component" value="Unassembled WGS sequence"/>
</dbReference>
<gene>
    <name evidence="1" type="ORF">Zmor_009142</name>
    <name evidence="2" type="ORF">Zmor_009157</name>
</gene>
<dbReference type="EMBL" id="JALNTZ010000003">
    <property type="protein sequence ID" value="KAJ3657347.1"/>
    <property type="molecule type" value="Genomic_DNA"/>
</dbReference>
<proteinExistence type="predicted"/>
<name>A0AA38IIF2_9CUCU</name>
<evidence type="ECO:0000313" key="3">
    <source>
        <dbReference type="Proteomes" id="UP001168821"/>
    </source>
</evidence>
<protein>
    <submittedName>
        <fullName evidence="2">Uncharacterized protein</fullName>
    </submittedName>
</protein>
<keyword evidence="3" id="KW-1185">Reference proteome</keyword>
<reference evidence="2" key="1">
    <citation type="journal article" date="2023" name="G3 (Bethesda)">
        <title>Whole genome assemblies of Zophobas morio and Tenebrio molitor.</title>
        <authorList>
            <person name="Kaur S."/>
            <person name="Stinson S.A."/>
            <person name="diCenzo G.C."/>
        </authorList>
    </citation>
    <scope>NUCLEOTIDE SEQUENCE</scope>
    <source>
        <strain evidence="2">QUZm001</strain>
    </source>
</reference>
<organism evidence="2 3">
    <name type="scientific">Zophobas morio</name>
    <dbReference type="NCBI Taxonomy" id="2755281"/>
    <lineage>
        <taxon>Eukaryota</taxon>
        <taxon>Metazoa</taxon>
        <taxon>Ecdysozoa</taxon>
        <taxon>Arthropoda</taxon>
        <taxon>Hexapoda</taxon>
        <taxon>Insecta</taxon>
        <taxon>Pterygota</taxon>
        <taxon>Neoptera</taxon>
        <taxon>Endopterygota</taxon>
        <taxon>Coleoptera</taxon>
        <taxon>Polyphaga</taxon>
        <taxon>Cucujiformia</taxon>
        <taxon>Tenebrionidae</taxon>
        <taxon>Zophobas</taxon>
    </lineage>
</organism>
<comment type="caution">
    <text evidence="2">The sequence shown here is derived from an EMBL/GenBank/DDBJ whole genome shotgun (WGS) entry which is preliminary data.</text>
</comment>